<gene>
    <name evidence="2" type="ORF">EM151A_1910</name>
</gene>
<feature type="coiled-coil region" evidence="1">
    <location>
        <begin position="18"/>
        <end position="56"/>
    </location>
</feature>
<keyword evidence="1" id="KW-0175">Coiled coil</keyword>
<dbReference type="AlphaFoldDB" id="A0AAI8R9Y8"/>
<accession>A0AAI8R9Y8</accession>
<proteinExistence type="predicted"/>
<name>A0AAI8R9Y8_ENTMU</name>
<evidence type="ECO:0000313" key="3">
    <source>
        <dbReference type="Proteomes" id="UP000509460"/>
    </source>
</evidence>
<dbReference type="Proteomes" id="UP000509460">
    <property type="component" value="Chromosome"/>
</dbReference>
<dbReference type="EMBL" id="AP019810">
    <property type="protein sequence ID" value="BBM15101.1"/>
    <property type="molecule type" value="Genomic_DNA"/>
</dbReference>
<reference evidence="2 3" key="1">
    <citation type="submission" date="2019-07" db="EMBL/GenBank/DDBJ databases">
        <title>antibiotic susceptibility of plant-derived lactic acid bacteria.</title>
        <authorList>
            <person name="Sugiyama M."/>
            <person name="Noda M."/>
        </authorList>
    </citation>
    <scope>NUCLEOTIDE SEQUENCE [LARGE SCALE GENOMIC DNA]</scope>
    <source>
        <strain evidence="2 3">15-1A</strain>
    </source>
</reference>
<dbReference type="RefSeq" id="WP_023518983.1">
    <property type="nucleotide sequence ID" value="NZ_AP019810.1"/>
</dbReference>
<protein>
    <submittedName>
        <fullName evidence="2">Uncharacterized protein</fullName>
    </submittedName>
</protein>
<evidence type="ECO:0000313" key="2">
    <source>
        <dbReference type="EMBL" id="BBM15101.1"/>
    </source>
</evidence>
<organism evidence="2 3">
    <name type="scientific">Enterococcus mundtii</name>
    <dbReference type="NCBI Taxonomy" id="53346"/>
    <lineage>
        <taxon>Bacteria</taxon>
        <taxon>Bacillati</taxon>
        <taxon>Bacillota</taxon>
        <taxon>Bacilli</taxon>
        <taxon>Lactobacillales</taxon>
        <taxon>Enterococcaceae</taxon>
        <taxon>Enterococcus</taxon>
    </lineage>
</organism>
<evidence type="ECO:0000256" key="1">
    <source>
        <dbReference type="SAM" id="Coils"/>
    </source>
</evidence>
<sequence length="131" mass="16010">MSIDNEMIYENQKEIWKVEQQQDELVNGKRRLENQLLQLEKELQRGFRQLSELNHEDIQQGMTNAIWMQKEYEAKQQTFQQQFHQAHEELDFSYRKTLQGLEVEREELFAERITFEWGIIRIYVSVKEELS</sequence>